<feature type="transmembrane region" description="Helical" evidence="6">
    <location>
        <begin position="76"/>
        <end position="98"/>
    </location>
</feature>
<evidence type="ECO:0000256" key="1">
    <source>
        <dbReference type="ARBA" id="ARBA00004141"/>
    </source>
</evidence>
<proteinExistence type="predicted"/>
<name>A0ABM1S590_LIMPO</name>
<reference evidence="9" key="1">
    <citation type="submission" date="2025-08" db="UniProtKB">
        <authorList>
            <consortium name="RefSeq"/>
        </authorList>
    </citation>
    <scope>IDENTIFICATION</scope>
    <source>
        <tissue evidence="9">Muscle</tissue>
    </source>
</reference>
<feature type="transmembrane region" description="Helical" evidence="6">
    <location>
        <begin position="354"/>
        <end position="372"/>
    </location>
</feature>
<evidence type="ECO:0000313" key="8">
    <source>
        <dbReference type="Proteomes" id="UP000694941"/>
    </source>
</evidence>
<dbReference type="InterPro" id="IPR020846">
    <property type="entry name" value="MFS_dom"/>
</dbReference>
<evidence type="ECO:0000256" key="4">
    <source>
        <dbReference type="ARBA" id="ARBA00022989"/>
    </source>
</evidence>
<dbReference type="GeneID" id="111085278"/>
<dbReference type="Pfam" id="PF07690">
    <property type="entry name" value="MFS_1"/>
    <property type="match status" value="1"/>
</dbReference>
<dbReference type="PROSITE" id="PS50850">
    <property type="entry name" value="MFS"/>
    <property type="match status" value="1"/>
</dbReference>
<feature type="transmembrane region" description="Helical" evidence="6">
    <location>
        <begin position="253"/>
        <end position="272"/>
    </location>
</feature>
<organism evidence="8 9">
    <name type="scientific">Limulus polyphemus</name>
    <name type="common">Atlantic horseshoe crab</name>
    <dbReference type="NCBI Taxonomy" id="6850"/>
    <lineage>
        <taxon>Eukaryota</taxon>
        <taxon>Metazoa</taxon>
        <taxon>Ecdysozoa</taxon>
        <taxon>Arthropoda</taxon>
        <taxon>Chelicerata</taxon>
        <taxon>Merostomata</taxon>
        <taxon>Xiphosura</taxon>
        <taxon>Limulidae</taxon>
        <taxon>Limulus</taxon>
    </lineage>
</organism>
<evidence type="ECO:0000259" key="7">
    <source>
        <dbReference type="PROSITE" id="PS50850"/>
    </source>
</evidence>
<feature type="transmembrane region" description="Helical" evidence="6">
    <location>
        <begin position="143"/>
        <end position="167"/>
    </location>
</feature>
<dbReference type="Proteomes" id="UP000694941">
    <property type="component" value="Unplaced"/>
</dbReference>
<feature type="transmembrane region" description="Helical" evidence="6">
    <location>
        <begin position="313"/>
        <end position="342"/>
    </location>
</feature>
<evidence type="ECO:0000256" key="2">
    <source>
        <dbReference type="ARBA" id="ARBA00022448"/>
    </source>
</evidence>
<keyword evidence="8" id="KW-1185">Reference proteome</keyword>
<comment type="subcellular location">
    <subcellularLocation>
        <location evidence="1">Membrane</location>
        <topology evidence="1">Multi-pass membrane protein</topology>
    </subcellularLocation>
</comment>
<keyword evidence="3 6" id="KW-0812">Transmembrane</keyword>
<dbReference type="PANTHER" id="PTHR23506:SF26">
    <property type="entry name" value="MFS-TYPE TRANSPORTER SLC18B1"/>
    <property type="match status" value="1"/>
</dbReference>
<gene>
    <name evidence="9" type="primary">LOC111085278</name>
</gene>
<keyword evidence="4 6" id="KW-1133">Transmembrane helix</keyword>
<feature type="transmembrane region" description="Helical" evidence="6">
    <location>
        <begin position="214"/>
        <end position="241"/>
    </location>
</feature>
<feature type="transmembrane region" description="Helical" evidence="6">
    <location>
        <begin position="104"/>
        <end position="131"/>
    </location>
</feature>
<dbReference type="InterPro" id="IPR050930">
    <property type="entry name" value="MFS_Vesicular_Transporter"/>
</dbReference>
<dbReference type="InterPro" id="IPR036259">
    <property type="entry name" value="MFS_trans_sf"/>
</dbReference>
<evidence type="ECO:0000256" key="3">
    <source>
        <dbReference type="ARBA" id="ARBA00022692"/>
    </source>
</evidence>
<keyword evidence="5 6" id="KW-0472">Membrane</keyword>
<dbReference type="PANTHER" id="PTHR23506">
    <property type="entry name" value="GH10249P"/>
    <property type="match status" value="1"/>
</dbReference>
<feature type="domain" description="Major facilitator superfamily (MFS) profile" evidence="7">
    <location>
        <begin position="11"/>
        <end position="401"/>
    </location>
</feature>
<feature type="transmembrane region" description="Helical" evidence="6">
    <location>
        <begin position="284"/>
        <end position="307"/>
    </location>
</feature>
<evidence type="ECO:0000313" key="9">
    <source>
        <dbReference type="RefSeq" id="XP_022238795.1"/>
    </source>
</evidence>
<evidence type="ECO:0000256" key="6">
    <source>
        <dbReference type="SAM" id="Phobius"/>
    </source>
</evidence>
<feature type="transmembrane region" description="Helical" evidence="6">
    <location>
        <begin position="9"/>
        <end position="29"/>
    </location>
</feature>
<feature type="transmembrane region" description="Helical" evidence="6">
    <location>
        <begin position="49"/>
        <end position="69"/>
    </location>
</feature>
<dbReference type="Gene3D" id="1.20.1250.20">
    <property type="entry name" value="MFS general substrate transporter like domains"/>
    <property type="match status" value="2"/>
</dbReference>
<accession>A0ABM1S590</accession>
<feature type="transmembrane region" description="Helical" evidence="6">
    <location>
        <begin position="173"/>
        <end position="193"/>
    </location>
</feature>
<sequence length="401" mass="43944">MSRISLRKFLLLSTLWTGIFCNYVCYSIIAPFFPQLARKKGLNAVEYSMVFGAYSIAQVIFSMIAGKFLTKIGPKFIIVAGLFLTGGATVLFGCLEHSPQGRVFLALSIVIRMVEGAGFAAYLTSVLAIVVKSFPTNPGYYVGLTETVVTIGMITGPVIGSFLYVIGGYHTPFTVFGTLIILTSSVAVWTVSTDHDSQSGENSASLTVREYMRILKLPATILAMMCVTLNVVADAFILITLSDHLKQFSLHPLEIGCIYLCLFLSYSFSSPVAGKLADKWKLEYILQCIGSLILVVAFTLIGPIAFLPISPCVWLVTAGLLLKGLGAGPLISCSYSACLRFARQKGRFSEDFRTYSLVSSVISFCIPLGLGWTCNAEFDIYYFHIPHSIKFKSILFHRNED</sequence>
<dbReference type="InterPro" id="IPR011701">
    <property type="entry name" value="MFS"/>
</dbReference>
<dbReference type="RefSeq" id="XP_022238795.1">
    <property type="nucleotide sequence ID" value="XM_022383087.1"/>
</dbReference>
<evidence type="ECO:0000256" key="5">
    <source>
        <dbReference type="ARBA" id="ARBA00023136"/>
    </source>
</evidence>
<protein>
    <submittedName>
        <fullName evidence="9">MFS-type transporter SLC18B1-like</fullName>
    </submittedName>
</protein>
<keyword evidence="2" id="KW-0813">Transport</keyword>
<dbReference type="SUPFAM" id="SSF103473">
    <property type="entry name" value="MFS general substrate transporter"/>
    <property type="match status" value="1"/>
</dbReference>